<dbReference type="RefSeq" id="WP_379772147.1">
    <property type="nucleotide sequence ID" value="NZ_JBHSMZ010000010.1"/>
</dbReference>
<accession>A0ABW0RYY4</accession>
<proteinExistence type="predicted"/>
<protein>
    <recommendedName>
        <fullName evidence="1">2-oxoisovalerate dehydrogenase E1 alpha subunit N-terminal domain-containing protein</fullName>
    </recommendedName>
</protein>
<evidence type="ECO:0000259" key="1">
    <source>
        <dbReference type="Pfam" id="PF12573"/>
    </source>
</evidence>
<dbReference type="Proteomes" id="UP001596086">
    <property type="component" value="Unassembled WGS sequence"/>
</dbReference>
<name>A0ABW0RYY4_9BURK</name>
<reference evidence="3" key="1">
    <citation type="journal article" date="2019" name="Int. J. Syst. Evol. Microbiol.">
        <title>The Global Catalogue of Microorganisms (GCM) 10K type strain sequencing project: providing services to taxonomists for standard genome sequencing and annotation.</title>
        <authorList>
            <consortium name="The Broad Institute Genomics Platform"/>
            <consortium name="The Broad Institute Genome Sequencing Center for Infectious Disease"/>
            <person name="Wu L."/>
            <person name="Ma J."/>
        </authorList>
    </citation>
    <scope>NUCLEOTIDE SEQUENCE [LARGE SCALE GENOMIC DNA]</scope>
    <source>
        <strain evidence="3">CGMCC 4.5798</strain>
    </source>
</reference>
<feature type="domain" description="2-oxoisovalerate dehydrogenase E1 alpha subunit N-terminal" evidence="1">
    <location>
        <begin position="24"/>
        <end position="44"/>
    </location>
</feature>
<dbReference type="Pfam" id="PF12573">
    <property type="entry name" value="OxoDH_E1alpha_N"/>
    <property type="match status" value="1"/>
</dbReference>
<comment type="caution">
    <text evidence="2">The sequence shown here is derived from an EMBL/GenBank/DDBJ whole genome shotgun (WGS) entry which is preliminary data.</text>
</comment>
<dbReference type="InterPro" id="IPR022593">
    <property type="entry name" value="Oxoisoval_DH_suAlpha_N_dom"/>
</dbReference>
<evidence type="ECO:0000313" key="3">
    <source>
        <dbReference type="Proteomes" id="UP001596086"/>
    </source>
</evidence>
<organism evidence="2 3">
    <name type="scientific">Massilia aerilata</name>
    <dbReference type="NCBI Taxonomy" id="453817"/>
    <lineage>
        <taxon>Bacteria</taxon>
        <taxon>Pseudomonadati</taxon>
        <taxon>Pseudomonadota</taxon>
        <taxon>Betaproteobacteria</taxon>
        <taxon>Burkholderiales</taxon>
        <taxon>Oxalobacteraceae</taxon>
        <taxon>Telluria group</taxon>
        <taxon>Massilia</taxon>
    </lineage>
</organism>
<evidence type="ECO:0000313" key="2">
    <source>
        <dbReference type="EMBL" id="MFC5550004.1"/>
    </source>
</evidence>
<keyword evidence="3" id="KW-1185">Reference proteome</keyword>
<sequence>MPHPIRHRFCLLKQMLPAVAQGRPGPAIRPGKSADFSALRISSAFCRGS</sequence>
<gene>
    <name evidence="2" type="ORF">ACFPO9_15930</name>
</gene>
<dbReference type="EMBL" id="JBHSMZ010000010">
    <property type="protein sequence ID" value="MFC5550004.1"/>
    <property type="molecule type" value="Genomic_DNA"/>
</dbReference>